<dbReference type="EMBL" id="JAIWYP010000014">
    <property type="protein sequence ID" value="KAH3708855.1"/>
    <property type="molecule type" value="Genomic_DNA"/>
</dbReference>
<name>A0A9D3YWX8_DREPO</name>
<dbReference type="Proteomes" id="UP000828390">
    <property type="component" value="Unassembled WGS sequence"/>
</dbReference>
<reference evidence="2" key="2">
    <citation type="submission" date="2020-11" db="EMBL/GenBank/DDBJ databases">
        <authorList>
            <person name="McCartney M.A."/>
            <person name="Auch B."/>
            <person name="Kono T."/>
            <person name="Mallez S."/>
            <person name="Becker A."/>
            <person name="Gohl D.M."/>
            <person name="Silverstein K.A.T."/>
            <person name="Koren S."/>
            <person name="Bechman K.B."/>
            <person name="Herman A."/>
            <person name="Abrahante J.E."/>
            <person name="Garbe J."/>
        </authorList>
    </citation>
    <scope>NUCLEOTIDE SEQUENCE</scope>
    <source>
        <strain evidence="2">Duluth1</strain>
        <tissue evidence="2">Whole animal</tissue>
    </source>
</reference>
<feature type="region of interest" description="Disordered" evidence="1">
    <location>
        <begin position="1"/>
        <end position="37"/>
    </location>
</feature>
<dbReference type="AlphaFoldDB" id="A0A9D3YWX8"/>
<evidence type="ECO:0000313" key="3">
    <source>
        <dbReference type="Proteomes" id="UP000828390"/>
    </source>
</evidence>
<proteinExistence type="predicted"/>
<protein>
    <submittedName>
        <fullName evidence="2">Uncharacterized protein</fullName>
    </submittedName>
</protein>
<organism evidence="2 3">
    <name type="scientific">Dreissena polymorpha</name>
    <name type="common">Zebra mussel</name>
    <name type="synonym">Mytilus polymorpha</name>
    <dbReference type="NCBI Taxonomy" id="45954"/>
    <lineage>
        <taxon>Eukaryota</taxon>
        <taxon>Metazoa</taxon>
        <taxon>Spiralia</taxon>
        <taxon>Lophotrochozoa</taxon>
        <taxon>Mollusca</taxon>
        <taxon>Bivalvia</taxon>
        <taxon>Autobranchia</taxon>
        <taxon>Heteroconchia</taxon>
        <taxon>Euheterodonta</taxon>
        <taxon>Imparidentia</taxon>
        <taxon>Neoheterodontei</taxon>
        <taxon>Myida</taxon>
        <taxon>Dreissenoidea</taxon>
        <taxon>Dreissenidae</taxon>
        <taxon>Dreissena</taxon>
    </lineage>
</organism>
<evidence type="ECO:0000313" key="2">
    <source>
        <dbReference type="EMBL" id="KAH3708855.1"/>
    </source>
</evidence>
<comment type="caution">
    <text evidence="2">The sequence shown here is derived from an EMBL/GenBank/DDBJ whole genome shotgun (WGS) entry which is preliminary data.</text>
</comment>
<accession>A0A9D3YWX8</accession>
<keyword evidence="3" id="KW-1185">Reference proteome</keyword>
<reference evidence="2" key="1">
    <citation type="journal article" date="2019" name="bioRxiv">
        <title>The Genome of the Zebra Mussel, Dreissena polymorpha: A Resource for Invasive Species Research.</title>
        <authorList>
            <person name="McCartney M.A."/>
            <person name="Auch B."/>
            <person name="Kono T."/>
            <person name="Mallez S."/>
            <person name="Zhang Y."/>
            <person name="Obille A."/>
            <person name="Becker A."/>
            <person name="Abrahante J.E."/>
            <person name="Garbe J."/>
            <person name="Badalamenti J.P."/>
            <person name="Herman A."/>
            <person name="Mangelson H."/>
            <person name="Liachko I."/>
            <person name="Sullivan S."/>
            <person name="Sone E.D."/>
            <person name="Koren S."/>
            <person name="Silverstein K.A.T."/>
            <person name="Beckman K.B."/>
            <person name="Gohl D.M."/>
        </authorList>
    </citation>
    <scope>NUCLEOTIDE SEQUENCE</scope>
    <source>
        <strain evidence="2">Duluth1</strain>
        <tissue evidence="2">Whole animal</tissue>
    </source>
</reference>
<evidence type="ECO:0000256" key="1">
    <source>
        <dbReference type="SAM" id="MobiDB-lite"/>
    </source>
</evidence>
<gene>
    <name evidence="2" type="ORF">DPMN_068314</name>
</gene>
<sequence>MDTSEHDSSQALSKNTRANSARSDVTSNQDVERHADRKIQFQHCKELLWKLGNDILVKNK</sequence>
<feature type="compositionally biased region" description="Polar residues" evidence="1">
    <location>
        <begin position="9"/>
        <end position="29"/>
    </location>
</feature>